<dbReference type="Proteomes" id="UP000477402">
    <property type="component" value="Unassembled WGS sequence"/>
</dbReference>
<organism evidence="1 2">
    <name type="scientific">Lactococcus lactis</name>
    <dbReference type="NCBI Taxonomy" id="1358"/>
    <lineage>
        <taxon>Bacteria</taxon>
        <taxon>Bacillati</taxon>
        <taxon>Bacillota</taxon>
        <taxon>Bacilli</taxon>
        <taxon>Lactobacillales</taxon>
        <taxon>Streptococcaceae</taxon>
        <taxon>Lactococcus</taxon>
    </lineage>
</organism>
<dbReference type="RefSeq" id="WP_163656785.1">
    <property type="nucleotide sequence ID" value="NZ_WWDH01000033.1"/>
</dbReference>
<dbReference type="AlphaFoldDB" id="A0A6M0MAE7"/>
<comment type="caution">
    <text evidence="1">The sequence shown here is derived from an EMBL/GenBank/DDBJ whole genome shotgun (WGS) entry which is preliminary data.</text>
</comment>
<evidence type="ECO:0000313" key="1">
    <source>
        <dbReference type="EMBL" id="NEX56317.1"/>
    </source>
</evidence>
<sequence>MNNENLLTEIETSFQKGLWVNRTDEFFVNQFEEVEIKRIESKTPTSLFLNSIKIADQKEHVFQFSCEIWIENFFNLTRSDAFLMQTVLSDTNIVQNVGQKMLGSKIEKQAFVSANMENLTSGKWKRVVLNIKTRGKIFNIALHLSGNGWLKYKGLTLIETQPSDEVKDYILL</sequence>
<proteinExistence type="predicted"/>
<protein>
    <submittedName>
        <fullName evidence="1">Uncharacterized protein</fullName>
    </submittedName>
</protein>
<gene>
    <name evidence="1" type="ORF">GTP08_11800</name>
</gene>
<name>A0A6M0MAE7_9LACT</name>
<dbReference type="EMBL" id="WWDJ01000135">
    <property type="protein sequence ID" value="NEX56317.1"/>
    <property type="molecule type" value="Genomic_DNA"/>
</dbReference>
<evidence type="ECO:0000313" key="2">
    <source>
        <dbReference type="Proteomes" id="UP000477402"/>
    </source>
</evidence>
<reference evidence="1 2" key="1">
    <citation type="submission" date="2019-12" db="EMBL/GenBank/DDBJ databases">
        <title>Draft Genome Sequences of L. lactis strains MS22333, MS22334, MS22336, and MS22337, Isolated from Spontaneous Fermented Camel Milk in Ethiopia.</title>
        <authorList>
            <person name="Bragason E."/>
            <person name="Hansen E.B."/>
            <person name="Guya M.E."/>
            <person name="Berhe T."/>
        </authorList>
    </citation>
    <scope>NUCLEOTIDE SEQUENCE [LARGE SCALE GENOMIC DNA]</scope>
    <source>
        <strain evidence="1 2">MS22336</strain>
    </source>
</reference>
<accession>A0A6M0MAE7</accession>